<organism evidence="7 8">
    <name type="scientific">Caulobacter mirabilis</name>
    <dbReference type="NCBI Taxonomy" id="69666"/>
    <lineage>
        <taxon>Bacteria</taxon>
        <taxon>Pseudomonadati</taxon>
        <taxon>Pseudomonadota</taxon>
        <taxon>Alphaproteobacteria</taxon>
        <taxon>Caulobacterales</taxon>
        <taxon>Caulobacteraceae</taxon>
        <taxon>Caulobacter</taxon>
    </lineage>
</organism>
<feature type="transmembrane region" description="Helical" evidence="5">
    <location>
        <begin position="179"/>
        <end position="198"/>
    </location>
</feature>
<evidence type="ECO:0000256" key="5">
    <source>
        <dbReference type="SAM" id="Phobius"/>
    </source>
</evidence>
<evidence type="ECO:0000256" key="4">
    <source>
        <dbReference type="ARBA" id="ARBA00023136"/>
    </source>
</evidence>
<protein>
    <submittedName>
        <fullName evidence="7">MFS transporter</fullName>
    </submittedName>
</protein>
<accession>A0A2D2ATG6</accession>
<dbReference type="GO" id="GO:0005886">
    <property type="term" value="C:plasma membrane"/>
    <property type="evidence" value="ECO:0007669"/>
    <property type="project" value="TreeGrafter"/>
</dbReference>
<dbReference type="OrthoDB" id="9812221at2"/>
<feature type="transmembrane region" description="Helical" evidence="5">
    <location>
        <begin position="311"/>
        <end position="332"/>
    </location>
</feature>
<name>A0A2D2ATG6_9CAUL</name>
<dbReference type="AlphaFoldDB" id="A0A2D2ATG6"/>
<dbReference type="GO" id="GO:0022857">
    <property type="term" value="F:transmembrane transporter activity"/>
    <property type="evidence" value="ECO:0007669"/>
    <property type="project" value="InterPro"/>
</dbReference>
<feature type="transmembrane region" description="Helical" evidence="5">
    <location>
        <begin position="339"/>
        <end position="358"/>
    </location>
</feature>
<keyword evidence="2 5" id="KW-0812">Transmembrane</keyword>
<evidence type="ECO:0000256" key="1">
    <source>
        <dbReference type="ARBA" id="ARBA00004141"/>
    </source>
</evidence>
<keyword evidence="3 5" id="KW-1133">Transmembrane helix</keyword>
<feature type="transmembrane region" description="Helical" evidence="5">
    <location>
        <begin position="406"/>
        <end position="429"/>
    </location>
</feature>
<dbReference type="PRINTS" id="PR01036">
    <property type="entry name" value="TCRTETB"/>
</dbReference>
<gene>
    <name evidence="7" type="ORF">CSW64_02225</name>
</gene>
<keyword evidence="8" id="KW-1185">Reference proteome</keyword>
<feature type="transmembrane region" description="Helical" evidence="5">
    <location>
        <begin position="236"/>
        <end position="254"/>
    </location>
</feature>
<dbReference type="InterPro" id="IPR020846">
    <property type="entry name" value="MFS_dom"/>
</dbReference>
<dbReference type="KEGG" id="cmb:CSW64_02225"/>
<dbReference type="Gene3D" id="1.20.1250.20">
    <property type="entry name" value="MFS general substrate transporter like domains"/>
    <property type="match status" value="1"/>
</dbReference>
<dbReference type="RefSeq" id="WP_099620569.1">
    <property type="nucleotide sequence ID" value="NZ_CP024201.1"/>
</dbReference>
<feature type="transmembrane region" description="Helical" evidence="5">
    <location>
        <begin position="90"/>
        <end position="108"/>
    </location>
</feature>
<dbReference type="PANTHER" id="PTHR23501:SF154">
    <property type="entry name" value="MULTIDRUG-EFFLUX TRANSPORTER RV1634-RELATED"/>
    <property type="match status" value="1"/>
</dbReference>
<comment type="subcellular location">
    <subcellularLocation>
        <location evidence="1">Membrane</location>
        <topology evidence="1">Multi-pass membrane protein</topology>
    </subcellularLocation>
</comment>
<feature type="transmembrane region" description="Helical" evidence="5">
    <location>
        <begin position="364"/>
        <end position="385"/>
    </location>
</feature>
<keyword evidence="4 5" id="KW-0472">Membrane</keyword>
<feature type="transmembrane region" description="Helical" evidence="5">
    <location>
        <begin position="26"/>
        <end position="47"/>
    </location>
</feature>
<evidence type="ECO:0000313" key="8">
    <source>
        <dbReference type="Proteomes" id="UP000228945"/>
    </source>
</evidence>
<feature type="transmembrane region" description="Helical" evidence="5">
    <location>
        <begin position="148"/>
        <end position="173"/>
    </location>
</feature>
<reference evidence="7 8" key="1">
    <citation type="submission" date="2017-10" db="EMBL/GenBank/DDBJ databases">
        <title>Genome sequence of Caulobacter mirabilis FWC38.</title>
        <authorList>
            <person name="Fiebig A."/>
            <person name="Crosson S."/>
        </authorList>
    </citation>
    <scope>NUCLEOTIDE SEQUENCE [LARGE SCALE GENOMIC DNA]</scope>
    <source>
        <strain evidence="7 8">FWC 38</strain>
    </source>
</reference>
<feature type="transmembrane region" description="Helical" evidence="5">
    <location>
        <begin position="59"/>
        <end position="78"/>
    </location>
</feature>
<evidence type="ECO:0000256" key="3">
    <source>
        <dbReference type="ARBA" id="ARBA00022989"/>
    </source>
</evidence>
<feature type="transmembrane region" description="Helical" evidence="5">
    <location>
        <begin position="441"/>
        <end position="461"/>
    </location>
</feature>
<dbReference type="InterPro" id="IPR011701">
    <property type="entry name" value="MFS"/>
</dbReference>
<evidence type="ECO:0000256" key="2">
    <source>
        <dbReference type="ARBA" id="ARBA00022692"/>
    </source>
</evidence>
<dbReference type="EMBL" id="CP024201">
    <property type="protein sequence ID" value="ATQ41312.1"/>
    <property type="molecule type" value="Genomic_DNA"/>
</dbReference>
<evidence type="ECO:0000313" key="7">
    <source>
        <dbReference type="EMBL" id="ATQ41312.1"/>
    </source>
</evidence>
<dbReference type="InterPro" id="IPR036259">
    <property type="entry name" value="MFS_trans_sf"/>
</dbReference>
<feature type="transmembrane region" description="Helical" evidence="5">
    <location>
        <begin position="210"/>
        <end position="230"/>
    </location>
</feature>
<feature type="transmembrane region" description="Helical" evidence="5">
    <location>
        <begin position="275"/>
        <end position="299"/>
    </location>
</feature>
<dbReference type="PANTHER" id="PTHR23501">
    <property type="entry name" value="MAJOR FACILITATOR SUPERFAMILY"/>
    <property type="match status" value="1"/>
</dbReference>
<dbReference type="PROSITE" id="PS50850">
    <property type="entry name" value="MFS"/>
    <property type="match status" value="1"/>
</dbReference>
<feature type="transmembrane region" description="Helical" evidence="5">
    <location>
        <begin position="114"/>
        <end position="136"/>
    </location>
</feature>
<proteinExistence type="predicted"/>
<dbReference type="Pfam" id="PF07690">
    <property type="entry name" value="MFS_1"/>
    <property type="match status" value="1"/>
</dbReference>
<dbReference type="Proteomes" id="UP000228945">
    <property type="component" value="Chromosome"/>
</dbReference>
<dbReference type="SUPFAM" id="SSF103473">
    <property type="entry name" value="MFS general substrate transporter"/>
    <property type="match status" value="1"/>
</dbReference>
<sequence>MKDAAAPADVAATWRDLLRPALASRFGFLCLGIWLNAADALVTVTLTPTIAAEIGGFQHFGWSIAAFLLGAIVAGVCSGRLSLEIGLRPAIAVAGVAYAAGCALSALAPDFLVFVAGRLVQGLGAGAIAALCYVAINAMFPEGLWVRILSALAGVWGAATLLGPLIGGLFAQADWWRGAFWFFAAQGLIFVGATFLLVKRSPRSEGDATPRIPIPQLLILALGVALIASAGATRNIALDLGFAVCGVVCVWLLLRLDARAGGVLLPKSAGNLATAAGAGYFVIFAMEAATIAFSVYGPAFVQVLHDATPLVAGYVITAVAAGWTVAAFAVSGVHNRDGFMIRLGATGVLAGLAFSAWAVPYGTLWMIVVALGLAGVGFGMSWAFLSKRVIASLSDAERPLGSSAVPTAQMIGGAVGAAAASSVAAALGFAEGVDPETGRQAGFWLFASFVPLAILGWVAAWRLGGMRVED</sequence>
<evidence type="ECO:0000259" key="6">
    <source>
        <dbReference type="PROSITE" id="PS50850"/>
    </source>
</evidence>
<feature type="domain" description="Major facilitator superfamily (MFS) profile" evidence="6">
    <location>
        <begin position="25"/>
        <end position="468"/>
    </location>
</feature>